<keyword evidence="3" id="KW-1185">Reference proteome</keyword>
<proteinExistence type="predicted"/>
<accession>A0A510HJP8</accession>
<organism evidence="2 3">
    <name type="scientific">Rubrobacter xylanophilus</name>
    <dbReference type="NCBI Taxonomy" id="49319"/>
    <lineage>
        <taxon>Bacteria</taxon>
        <taxon>Bacillati</taxon>
        <taxon>Actinomycetota</taxon>
        <taxon>Rubrobacteria</taxon>
        <taxon>Rubrobacterales</taxon>
        <taxon>Rubrobacteraceae</taxon>
        <taxon>Rubrobacter</taxon>
    </lineage>
</organism>
<evidence type="ECO:0000313" key="3">
    <source>
        <dbReference type="Proteomes" id="UP000318065"/>
    </source>
</evidence>
<evidence type="ECO:0000256" key="1">
    <source>
        <dbReference type="SAM" id="MobiDB-lite"/>
    </source>
</evidence>
<evidence type="ECO:0000313" key="2">
    <source>
        <dbReference type="EMBL" id="BBL78557.1"/>
    </source>
</evidence>
<sequence>MRTNGSPPTTPAHGGMESPSSAGWSRRQGCGQLHLDSSVQRGRAHRFCFREGMEILAFHFSMTIQAPDPRTSYIRFSTAPRDSPVERVDVTHPTPRRLSIDDRFSDRSAKMPLCAG</sequence>
<feature type="region of interest" description="Disordered" evidence="1">
    <location>
        <begin position="1"/>
        <end position="29"/>
    </location>
</feature>
<gene>
    <name evidence="2" type="ORF">RxyAA322_04110</name>
</gene>
<dbReference type="Proteomes" id="UP000318065">
    <property type="component" value="Chromosome"/>
</dbReference>
<reference evidence="2" key="1">
    <citation type="journal article" date="2019" name="Microbiol. Resour. Announc.">
        <title>Complete Genome Sequence of Rubrobacter xylanophilus Strain AA3-22, Isolated from Arima Onsen in Japan.</title>
        <authorList>
            <person name="Tomariguchi N."/>
            <person name="Miyazaki K."/>
        </authorList>
    </citation>
    <scope>NUCLEOTIDE SEQUENCE [LARGE SCALE GENOMIC DNA]</scope>
    <source>
        <strain evidence="2">AA3-22</strain>
    </source>
</reference>
<protein>
    <submittedName>
        <fullName evidence="2">Uncharacterized protein</fullName>
    </submittedName>
</protein>
<dbReference type="AlphaFoldDB" id="A0A510HJP8"/>
<name>A0A510HJP8_9ACTN</name>
<dbReference type="EMBL" id="AP019791">
    <property type="protein sequence ID" value="BBL78557.1"/>
    <property type="molecule type" value="Genomic_DNA"/>
</dbReference>